<dbReference type="GO" id="GO:0006935">
    <property type="term" value="P:chemotaxis"/>
    <property type="evidence" value="ECO:0007669"/>
    <property type="project" value="UniProtKB-KW"/>
</dbReference>
<evidence type="ECO:0000256" key="8">
    <source>
        <dbReference type="ARBA" id="ARBA00022912"/>
    </source>
</evidence>
<dbReference type="GO" id="GO:0097588">
    <property type="term" value="P:archaeal or bacterial-type flagellum-dependent cell motility"/>
    <property type="evidence" value="ECO:0007669"/>
    <property type="project" value="UniProtKB-KW"/>
</dbReference>
<organism evidence="10 11">
    <name type="scientific">Microvirgula aerodenitrificans</name>
    <dbReference type="NCBI Taxonomy" id="57480"/>
    <lineage>
        <taxon>Bacteria</taxon>
        <taxon>Pseudomonadati</taxon>
        <taxon>Pseudomonadota</taxon>
        <taxon>Betaproteobacteria</taxon>
        <taxon>Neisseriales</taxon>
        <taxon>Aquaspirillaceae</taxon>
        <taxon>Microvirgula</taxon>
    </lineage>
</organism>
<comment type="similarity">
    <text evidence="2">Belongs to the CheZ family.</text>
</comment>
<keyword evidence="7" id="KW-0378">Hydrolase</keyword>
<keyword evidence="4" id="KW-0963">Cytoplasm</keyword>
<protein>
    <recommendedName>
        <fullName evidence="3">Protein phosphatase CheZ</fullName>
    </recommendedName>
    <alternativeName>
        <fullName evidence="9">Chemotaxis protein CheZ</fullName>
    </alternativeName>
</protein>
<dbReference type="STRING" id="1122240.GCA_000620105_00504"/>
<keyword evidence="8" id="KW-0904">Protein phosphatase</keyword>
<keyword evidence="6" id="KW-0283">Flagellar rotation</keyword>
<dbReference type="InterPro" id="IPR007439">
    <property type="entry name" value="Chemotax_Pase_CheZ"/>
</dbReference>
<dbReference type="NCBIfam" id="NF008368">
    <property type="entry name" value="PRK11166.1"/>
    <property type="match status" value="1"/>
</dbReference>
<evidence type="ECO:0000256" key="7">
    <source>
        <dbReference type="ARBA" id="ARBA00022801"/>
    </source>
</evidence>
<dbReference type="PANTHER" id="PTHR43693:SF1">
    <property type="entry name" value="PROTEIN PHOSPHATASE CHEZ"/>
    <property type="match status" value="1"/>
</dbReference>
<dbReference type="GO" id="GO:0004721">
    <property type="term" value="F:phosphoprotein phosphatase activity"/>
    <property type="evidence" value="ECO:0007669"/>
    <property type="project" value="UniProtKB-KW"/>
</dbReference>
<keyword evidence="11" id="KW-1185">Reference proteome</keyword>
<dbReference type="OrthoDB" id="9773007at2"/>
<dbReference type="KEGG" id="maer:DAI18_03810"/>
<sequence>MSAAGDSPELEALFDSVAASVAPVAPPPPVVAQVTAAGDSPELEALFDSVASQAAVSADAPAAAAPVASADNMYSRVGQLTRKLHDALHELGYDKSLERAASAIPDAKDRLSYIATLTENAAERVLNATDRAQPHQTRLESGAAALASDWDKVFANQSSLEAFKALAKSTRGYLAEVPEHTHATSSELMEIVMAQDFQDLTGQVIKKVVEMVQHMEQELLSFLMEYQPEIKPDPTELHSLENGPVVNPANRTDVVTDQKQVDDLLASLGF</sequence>
<dbReference type="SUPFAM" id="SSF75708">
    <property type="entry name" value="Chemotaxis phosphatase CheZ"/>
    <property type="match status" value="1"/>
</dbReference>
<evidence type="ECO:0000256" key="4">
    <source>
        <dbReference type="ARBA" id="ARBA00022490"/>
    </source>
</evidence>
<dbReference type="Proteomes" id="UP000244173">
    <property type="component" value="Chromosome"/>
</dbReference>
<evidence type="ECO:0000256" key="9">
    <source>
        <dbReference type="ARBA" id="ARBA00029599"/>
    </source>
</evidence>
<dbReference type="Gene3D" id="1.10.287.500">
    <property type="entry name" value="Helix hairpin bin"/>
    <property type="match status" value="1"/>
</dbReference>
<dbReference type="GO" id="GO:0005737">
    <property type="term" value="C:cytoplasm"/>
    <property type="evidence" value="ECO:0007669"/>
    <property type="project" value="UniProtKB-SubCell"/>
</dbReference>
<dbReference type="Pfam" id="PF04344">
    <property type="entry name" value="CheZ"/>
    <property type="match status" value="1"/>
</dbReference>
<evidence type="ECO:0000256" key="6">
    <source>
        <dbReference type="ARBA" id="ARBA00022779"/>
    </source>
</evidence>
<evidence type="ECO:0000313" key="11">
    <source>
        <dbReference type="Proteomes" id="UP000244173"/>
    </source>
</evidence>
<evidence type="ECO:0000313" key="10">
    <source>
        <dbReference type="EMBL" id="AVY95951.1"/>
    </source>
</evidence>
<evidence type="ECO:0000256" key="5">
    <source>
        <dbReference type="ARBA" id="ARBA00022500"/>
    </source>
</evidence>
<evidence type="ECO:0000256" key="3">
    <source>
        <dbReference type="ARBA" id="ARBA00018484"/>
    </source>
</evidence>
<accession>A0A2S0PF11</accession>
<dbReference type="GO" id="GO:0050920">
    <property type="term" value="P:regulation of chemotaxis"/>
    <property type="evidence" value="ECO:0007669"/>
    <property type="project" value="InterPro"/>
</dbReference>
<dbReference type="AlphaFoldDB" id="A0A2S0PF11"/>
<name>A0A2S0PF11_9NEIS</name>
<dbReference type="EMBL" id="CP028519">
    <property type="protein sequence ID" value="AVY95951.1"/>
    <property type="molecule type" value="Genomic_DNA"/>
</dbReference>
<proteinExistence type="inferred from homology"/>
<gene>
    <name evidence="10" type="ORF">DAI18_03810</name>
</gene>
<dbReference type="GO" id="GO:0009288">
    <property type="term" value="C:bacterial-type flagellum"/>
    <property type="evidence" value="ECO:0007669"/>
    <property type="project" value="InterPro"/>
</dbReference>
<comment type="subcellular location">
    <subcellularLocation>
        <location evidence="1">Cytoplasm</location>
    </subcellularLocation>
</comment>
<reference evidence="10 11" key="1">
    <citation type="submission" date="2018-04" db="EMBL/GenBank/DDBJ databases">
        <title>Denitrifier Microvirgula.</title>
        <authorList>
            <person name="Anderson E."/>
            <person name="Jang J."/>
            <person name="Ishii S."/>
        </authorList>
    </citation>
    <scope>NUCLEOTIDE SEQUENCE [LARGE SCALE GENOMIC DNA]</scope>
    <source>
        <strain evidence="10 11">BE2.4</strain>
    </source>
</reference>
<dbReference type="InterPro" id="IPR050992">
    <property type="entry name" value="CheZ_family_phosphatases"/>
</dbReference>
<dbReference type="PANTHER" id="PTHR43693">
    <property type="entry name" value="PROTEIN PHOSPHATASE CHEZ"/>
    <property type="match status" value="1"/>
</dbReference>
<evidence type="ECO:0000256" key="2">
    <source>
        <dbReference type="ARBA" id="ARBA00005908"/>
    </source>
</evidence>
<keyword evidence="5" id="KW-0145">Chemotaxis</keyword>
<evidence type="ECO:0000256" key="1">
    <source>
        <dbReference type="ARBA" id="ARBA00004496"/>
    </source>
</evidence>